<evidence type="ECO:0000313" key="6">
    <source>
        <dbReference type="Proteomes" id="UP000577419"/>
    </source>
</evidence>
<dbReference type="EMBL" id="DUFG01000015">
    <property type="protein sequence ID" value="HIH08259.1"/>
    <property type="molecule type" value="Genomic_DNA"/>
</dbReference>
<feature type="domain" description="TNase-like" evidence="4">
    <location>
        <begin position="28"/>
        <end position="151"/>
    </location>
</feature>
<dbReference type="Gene3D" id="2.40.50.90">
    <property type="match status" value="1"/>
</dbReference>
<organism evidence="5 6">
    <name type="scientific">Candidatus Iainarchaeum sp</name>
    <dbReference type="NCBI Taxonomy" id="3101447"/>
    <lineage>
        <taxon>Archaea</taxon>
        <taxon>Candidatus Iainarchaeota</taxon>
        <taxon>Candidatus Iainarchaeia</taxon>
        <taxon>Candidatus Iainarchaeales</taxon>
        <taxon>Candidatus Iainarchaeaceae</taxon>
        <taxon>Candidatus Iainarchaeum</taxon>
    </lineage>
</organism>
<evidence type="ECO:0000256" key="2">
    <source>
        <dbReference type="ARBA" id="ARBA00022759"/>
    </source>
</evidence>
<evidence type="ECO:0000313" key="5">
    <source>
        <dbReference type="EMBL" id="HIH08259.1"/>
    </source>
</evidence>
<comment type="caution">
    <text evidence="5">The sequence shown here is derived from an EMBL/GenBank/DDBJ whole genome shotgun (WGS) entry which is preliminary data.</text>
</comment>
<dbReference type="SMART" id="SM00318">
    <property type="entry name" value="SNc"/>
    <property type="match status" value="1"/>
</dbReference>
<dbReference type="SUPFAM" id="SSF50199">
    <property type="entry name" value="Staphylococcal nuclease"/>
    <property type="match status" value="1"/>
</dbReference>
<dbReference type="InterPro" id="IPR016071">
    <property type="entry name" value="Staphylococal_nuclease_OB-fold"/>
</dbReference>
<sequence>MKAQEPFALTALIALIGVSGCVQQTEPINELGLISYAVDGDTIRLSDGEYVRLIGINSTESGEKCFEEAKKHLASLVNNRLASMQSDEENRDKYGRLLRYVFVDDNFVNLELVESGNAFAFRFEPNTLYSGEFALAEEQARAAGKGCLWSKS</sequence>
<dbReference type="PANTHER" id="PTHR12302:SF3">
    <property type="entry name" value="SERINE_THREONINE-PROTEIN KINASE 31"/>
    <property type="match status" value="1"/>
</dbReference>
<name>A0A7J4IV72_9ARCH</name>
<dbReference type="AlphaFoldDB" id="A0A7J4IV72"/>
<dbReference type="GO" id="GO:0004519">
    <property type="term" value="F:endonuclease activity"/>
    <property type="evidence" value="ECO:0007669"/>
    <property type="project" value="UniProtKB-KW"/>
</dbReference>
<dbReference type="InterPro" id="IPR035437">
    <property type="entry name" value="SNase_OB-fold_sf"/>
</dbReference>
<reference evidence="6" key="1">
    <citation type="journal article" date="2020" name="bioRxiv">
        <title>A rank-normalized archaeal taxonomy based on genome phylogeny resolves widespread incomplete and uneven classifications.</title>
        <authorList>
            <person name="Rinke C."/>
            <person name="Chuvochina M."/>
            <person name="Mussig A.J."/>
            <person name="Chaumeil P.-A."/>
            <person name="Waite D.W."/>
            <person name="Whitman W.B."/>
            <person name="Parks D.H."/>
            <person name="Hugenholtz P."/>
        </authorList>
    </citation>
    <scope>NUCLEOTIDE SEQUENCE [LARGE SCALE GENOMIC DNA]</scope>
</reference>
<dbReference type="PROSITE" id="PS51257">
    <property type="entry name" value="PROKAR_LIPOPROTEIN"/>
    <property type="match status" value="1"/>
</dbReference>
<protein>
    <submittedName>
        <fullName evidence="5">Thermonuclease family protein</fullName>
    </submittedName>
</protein>
<dbReference type="GO" id="GO:0016787">
    <property type="term" value="F:hydrolase activity"/>
    <property type="evidence" value="ECO:0007669"/>
    <property type="project" value="UniProtKB-KW"/>
</dbReference>
<keyword evidence="1" id="KW-0540">Nuclease</keyword>
<dbReference type="Proteomes" id="UP000577419">
    <property type="component" value="Unassembled WGS sequence"/>
</dbReference>
<keyword evidence="2" id="KW-0255">Endonuclease</keyword>
<evidence type="ECO:0000259" key="4">
    <source>
        <dbReference type="PROSITE" id="PS50830"/>
    </source>
</evidence>
<dbReference type="Pfam" id="PF00565">
    <property type="entry name" value="SNase"/>
    <property type="match status" value="1"/>
</dbReference>
<dbReference type="PROSITE" id="PS50830">
    <property type="entry name" value="TNASE_3"/>
    <property type="match status" value="1"/>
</dbReference>
<keyword evidence="3" id="KW-0378">Hydrolase</keyword>
<dbReference type="PANTHER" id="PTHR12302">
    <property type="entry name" value="EBNA2 BINDING PROTEIN P100"/>
    <property type="match status" value="1"/>
</dbReference>
<proteinExistence type="predicted"/>
<evidence type="ECO:0000256" key="1">
    <source>
        <dbReference type="ARBA" id="ARBA00022722"/>
    </source>
</evidence>
<evidence type="ECO:0000256" key="3">
    <source>
        <dbReference type="ARBA" id="ARBA00022801"/>
    </source>
</evidence>
<gene>
    <name evidence="5" type="ORF">HA237_02710</name>
</gene>
<accession>A0A7J4IV72</accession>